<dbReference type="AlphaFoldDB" id="A0A061RLK3"/>
<proteinExistence type="predicted"/>
<organism evidence="1">
    <name type="scientific">Tetraselmis sp. GSL018</name>
    <dbReference type="NCBI Taxonomy" id="582737"/>
    <lineage>
        <taxon>Eukaryota</taxon>
        <taxon>Viridiplantae</taxon>
        <taxon>Chlorophyta</taxon>
        <taxon>core chlorophytes</taxon>
        <taxon>Chlorodendrophyceae</taxon>
        <taxon>Chlorodendrales</taxon>
        <taxon>Chlorodendraceae</taxon>
        <taxon>Tetraselmis</taxon>
    </lineage>
</organism>
<gene>
    <name evidence="1" type="ORF">TSPGSL018_30267</name>
</gene>
<protein>
    <submittedName>
        <fullName evidence="1">Uncharacterized protein</fullName>
    </submittedName>
</protein>
<evidence type="ECO:0000313" key="1">
    <source>
        <dbReference type="EMBL" id="JAC72883.1"/>
    </source>
</evidence>
<name>A0A061RLK3_9CHLO</name>
<sequence>FDSARKIRQENFCFLSISKNRIPTPENFPIDKRVMFATRGVFLSPAGERRNFLTDRAPQLRHRTYRPGFKVPLGRSNNQV</sequence>
<accession>A0A061RLK3</accession>
<reference evidence="1" key="1">
    <citation type="submission" date="2014-05" db="EMBL/GenBank/DDBJ databases">
        <title>The transcriptome of the halophilic microalga Tetraselmis sp. GSL018 isolated from the Great Salt Lake, Utah.</title>
        <authorList>
            <person name="Jinkerson R.E."/>
            <person name="D'Adamo S."/>
            <person name="Posewitz M.C."/>
        </authorList>
    </citation>
    <scope>NUCLEOTIDE SEQUENCE</scope>
    <source>
        <strain evidence="1">GSL018</strain>
    </source>
</reference>
<feature type="non-terminal residue" evidence="1">
    <location>
        <position position="80"/>
    </location>
</feature>
<feature type="non-terminal residue" evidence="1">
    <location>
        <position position="1"/>
    </location>
</feature>
<dbReference type="EMBL" id="GBEZ01013069">
    <property type="protein sequence ID" value="JAC72883.1"/>
    <property type="molecule type" value="Transcribed_RNA"/>
</dbReference>